<keyword evidence="2" id="KW-0732">Signal</keyword>
<name>A0A498CXU6_9FIRM</name>
<gene>
    <name evidence="3" type="ORF">D4A47_09065</name>
</gene>
<evidence type="ECO:0000313" key="3">
    <source>
        <dbReference type="EMBL" id="RLL10247.1"/>
    </source>
</evidence>
<proteinExistence type="predicted"/>
<protein>
    <submittedName>
        <fullName evidence="3">Uncharacterized protein</fullName>
    </submittedName>
</protein>
<feature type="signal peptide" evidence="2">
    <location>
        <begin position="1"/>
        <end position="25"/>
    </location>
</feature>
<dbReference type="Proteomes" id="UP000276301">
    <property type="component" value="Unassembled WGS sequence"/>
</dbReference>
<feature type="region of interest" description="Disordered" evidence="1">
    <location>
        <begin position="27"/>
        <end position="48"/>
    </location>
</feature>
<keyword evidence="4" id="KW-1185">Reference proteome</keyword>
<evidence type="ECO:0000313" key="4">
    <source>
        <dbReference type="Proteomes" id="UP000276301"/>
    </source>
</evidence>
<sequence length="408" mass="44987">MKRILLAGILILSLAVCGAGCAAQAGPDAPPASSGAGEEKPHGGAEENPIDRAFAHMREVLGEEGAESETMAYLYARQWYWELEEIFSRIDPNLYLYIDFDRDYILTQARMKLMATGEGESAANQFSAIGDFLRGEALRFHALLGETGVDCPYTVDEASLTEALSGYRYSLNAPGEWPGDGAMSAWSEEYPLLLLAGVPEKEVYLYHAYPFGMLLNIRGTSKLYPDWPGLSPRMGLPEMRVMDADSDGGEEIVITHTWVTGVGLTYISAGSLYVVEYNPDSGVVRGTTVFDPDDFDDLLKDELSLRCDPGARSLSLSYRDQTVTQPLPELPELNETVRYGLIMGELMRYEFQDDGRIVLRADLVAYCKDYPYPAFAVGFPLTADVVYTDGEYSGRIGLQNVSILESGW</sequence>
<dbReference type="EMBL" id="RCHT01000015">
    <property type="protein sequence ID" value="RLL10247.1"/>
    <property type="molecule type" value="Genomic_DNA"/>
</dbReference>
<dbReference type="RefSeq" id="WP_121587036.1">
    <property type="nucleotide sequence ID" value="NZ_RCHT01000015.1"/>
</dbReference>
<feature type="compositionally biased region" description="Low complexity" evidence="1">
    <location>
        <begin position="27"/>
        <end position="36"/>
    </location>
</feature>
<comment type="caution">
    <text evidence="3">The sequence shown here is derived from an EMBL/GenBank/DDBJ whole genome shotgun (WGS) entry which is preliminary data.</text>
</comment>
<organism evidence="3 4">
    <name type="scientific">Anaerotruncus massiliensis</name>
    <name type="common">ex Liu et al. 2021</name>
    <dbReference type="NCBI Taxonomy" id="2321404"/>
    <lineage>
        <taxon>Bacteria</taxon>
        <taxon>Bacillati</taxon>
        <taxon>Bacillota</taxon>
        <taxon>Clostridia</taxon>
        <taxon>Eubacteriales</taxon>
        <taxon>Oscillospiraceae</taxon>
        <taxon>Anaerotruncus</taxon>
    </lineage>
</organism>
<dbReference type="AlphaFoldDB" id="A0A498CXU6"/>
<evidence type="ECO:0000256" key="2">
    <source>
        <dbReference type="SAM" id="SignalP"/>
    </source>
</evidence>
<evidence type="ECO:0000256" key="1">
    <source>
        <dbReference type="SAM" id="MobiDB-lite"/>
    </source>
</evidence>
<reference evidence="3 4" key="1">
    <citation type="submission" date="2018-10" db="EMBL/GenBank/DDBJ databases">
        <title>Anaerotruncus faecis sp. nov., isolated from human feces.</title>
        <authorList>
            <person name="Wang Y.-J."/>
        </authorList>
    </citation>
    <scope>NUCLEOTIDE SEQUENCE [LARGE SCALE GENOMIC DNA]</scope>
    <source>
        <strain evidence="3 4">22A2-44</strain>
    </source>
</reference>
<feature type="compositionally biased region" description="Basic and acidic residues" evidence="1">
    <location>
        <begin position="37"/>
        <end position="48"/>
    </location>
</feature>
<feature type="chain" id="PRO_5039012415" evidence="2">
    <location>
        <begin position="26"/>
        <end position="408"/>
    </location>
</feature>
<accession>A0A498CXU6</accession>